<organism evidence="7 8">
    <name type="scientific">Solimonas terrae</name>
    <dbReference type="NCBI Taxonomy" id="1396819"/>
    <lineage>
        <taxon>Bacteria</taxon>
        <taxon>Pseudomonadati</taxon>
        <taxon>Pseudomonadota</taxon>
        <taxon>Gammaproteobacteria</taxon>
        <taxon>Nevskiales</taxon>
        <taxon>Nevskiaceae</taxon>
        <taxon>Solimonas</taxon>
    </lineage>
</organism>
<evidence type="ECO:0000259" key="6">
    <source>
        <dbReference type="SMART" id="SM00849"/>
    </source>
</evidence>
<dbReference type="Proteomes" id="UP000472676">
    <property type="component" value="Unassembled WGS sequence"/>
</dbReference>
<dbReference type="PANTHER" id="PTHR42978:SF6">
    <property type="entry name" value="QUORUM-QUENCHING LACTONASE YTNP-RELATED"/>
    <property type="match status" value="1"/>
</dbReference>
<evidence type="ECO:0000256" key="2">
    <source>
        <dbReference type="ARBA" id="ARBA00022723"/>
    </source>
</evidence>
<evidence type="ECO:0000313" key="7">
    <source>
        <dbReference type="EMBL" id="NGY05744.1"/>
    </source>
</evidence>
<feature type="signal peptide" evidence="5">
    <location>
        <begin position="1"/>
        <end position="25"/>
    </location>
</feature>
<dbReference type="EMBL" id="JAAMOW010000006">
    <property type="protein sequence ID" value="NGY05744.1"/>
    <property type="molecule type" value="Genomic_DNA"/>
</dbReference>
<dbReference type="SMART" id="SM00849">
    <property type="entry name" value="Lactamase_B"/>
    <property type="match status" value="1"/>
</dbReference>
<evidence type="ECO:0000256" key="5">
    <source>
        <dbReference type="SAM" id="SignalP"/>
    </source>
</evidence>
<dbReference type="InterPro" id="IPR036866">
    <property type="entry name" value="RibonucZ/Hydroxyglut_hydro"/>
</dbReference>
<dbReference type="Pfam" id="PF00753">
    <property type="entry name" value="Lactamase_B"/>
    <property type="match status" value="1"/>
</dbReference>
<evidence type="ECO:0000256" key="4">
    <source>
        <dbReference type="ARBA" id="ARBA00022833"/>
    </source>
</evidence>
<protein>
    <submittedName>
        <fullName evidence="7">MBL fold metallo-hydrolase</fullName>
    </submittedName>
</protein>
<keyword evidence="8" id="KW-1185">Reference proteome</keyword>
<dbReference type="RefSeq" id="WP_166257820.1">
    <property type="nucleotide sequence ID" value="NZ_JAAMOW010000006.1"/>
</dbReference>
<dbReference type="InterPro" id="IPR051013">
    <property type="entry name" value="MBL_superfamily_lactonases"/>
</dbReference>
<dbReference type="SUPFAM" id="SSF56281">
    <property type="entry name" value="Metallo-hydrolase/oxidoreductase"/>
    <property type="match status" value="1"/>
</dbReference>
<feature type="chain" id="PRO_5027031452" evidence="5">
    <location>
        <begin position="26"/>
        <end position="313"/>
    </location>
</feature>
<evidence type="ECO:0000313" key="8">
    <source>
        <dbReference type="Proteomes" id="UP000472676"/>
    </source>
</evidence>
<evidence type="ECO:0000256" key="1">
    <source>
        <dbReference type="ARBA" id="ARBA00007749"/>
    </source>
</evidence>
<keyword evidence="2" id="KW-0479">Metal-binding</keyword>
<gene>
    <name evidence="7" type="ORF">G7Y85_13300</name>
</gene>
<comment type="caution">
    <text evidence="7">The sequence shown here is derived from an EMBL/GenBank/DDBJ whole genome shotgun (WGS) entry which is preliminary data.</text>
</comment>
<dbReference type="CDD" id="cd07720">
    <property type="entry name" value="OPHC2-like_MBL-fold"/>
    <property type="match status" value="1"/>
</dbReference>
<sequence>MHRSHLSLALAAAVLALCGATTVAAGPTAIRTQAPSMAAAGFYRLPLGKFTVTALADGSFDMPAPKLLIEDQPGIVKQLLGAAGYGDTVPTSINGFLIDTGSKRVLIDTGSGGAMGPTTGKLLEHLRAAGYDPAQIDEILITHLHPDHFGGLTHDGRMVFPNAVLRMSAAELKFWVDDAKTASADARAALAPYRAAGHLQPFAAGATLDPGITAVDTRGHTAGHSSYRIESEGKTLLVWGDLLHVAAVQFADPKVTIQYDTTPTAAEAQREKVLADAARSGEWIAAAHIAFPGIGHVVKAGDEYAWQPIETKP</sequence>
<evidence type="ECO:0000256" key="3">
    <source>
        <dbReference type="ARBA" id="ARBA00022801"/>
    </source>
</evidence>
<keyword evidence="4" id="KW-0862">Zinc</keyword>
<name>A0A6M2BTN4_9GAMM</name>
<dbReference type="GO" id="GO:0046872">
    <property type="term" value="F:metal ion binding"/>
    <property type="evidence" value="ECO:0007669"/>
    <property type="project" value="UniProtKB-KW"/>
</dbReference>
<accession>A0A6M2BTN4</accession>
<dbReference type="GO" id="GO:0016787">
    <property type="term" value="F:hydrolase activity"/>
    <property type="evidence" value="ECO:0007669"/>
    <property type="project" value="UniProtKB-KW"/>
</dbReference>
<reference evidence="7 8" key="1">
    <citation type="journal article" date="2014" name="Int. J. Syst. Evol. Microbiol.">
        <title>Solimonas terrae sp. nov., isolated from soil.</title>
        <authorList>
            <person name="Kim S.J."/>
            <person name="Moon J.Y."/>
            <person name="Weon H.Y."/>
            <person name="Ahn J.H."/>
            <person name="Chen W.M."/>
            <person name="Kwon S.W."/>
        </authorList>
    </citation>
    <scope>NUCLEOTIDE SEQUENCE [LARGE SCALE GENOMIC DNA]</scope>
    <source>
        <strain evidence="7 8">KIS83-12</strain>
    </source>
</reference>
<dbReference type="AlphaFoldDB" id="A0A6M2BTN4"/>
<comment type="similarity">
    <text evidence="1">Belongs to the metallo-beta-lactamase superfamily.</text>
</comment>
<feature type="domain" description="Metallo-beta-lactamase" evidence="6">
    <location>
        <begin position="92"/>
        <end position="288"/>
    </location>
</feature>
<dbReference type="PANTHER" id="PTHR42978">
    <property type="entry name" value="QUORUM-QUENCHING LACTONASE YTNP-RELATED-RELATED"/>
    <property type="match status" value="1"/>
</dbReference>
<dbReference type="InterPro" id="IPR001279">
    <property type="entry name" value="Metallo-B-lactamas"/>
</dbReference>
<keyword evidence="3 7" id="KW-0378">Hydrolase</keyword>
<dbReference type="Gene3D" id="3.60.15.10">
    <property type="entry name" value="Ribonuclease Z/Hydroxyacylglutathione hydrolase-like"/>
    <property type="match status" value="1"/>
</dbReference>
<keyword evidence="5" id="KW-0732">Signal</keyword>
<proteinExistence type="inferred from homology"/>